<dbReference type="Proteomes" id="UP001185922">
    <property type="component" value="Unassembled WGS sequence"/>
</dbReference>
<evidence type="ECO:0000313" key="7">
    <source>
        <dbReference type="Proteomes" id="UP001185779"/>
    </source>
</evidence>
<accession>A0AAE4U0U6</accession>
<dbReference type="InterPro" id="IPR036291">
    <property type="entry name" value="NAD(P)-bd_dom_sf"/>
</dbReference>
<dbReference type="GeneID" id="77172706"/>
<dbReference type="Gene3D" id="3.40.50.720">
    <property type="entry name" value="NAD(P)-binding Rossmann-like Domain"/>
    <property type="match status" value="1"/>
</dbReference>
<evidence type="ECO:0000259" key="4">
    <source>
        <dbReference type="SMART" id="SM00822"/>
    </source>
</evidence>
<dbReference type="PANTHER" id="PTHR42760:SF133">
    <property type="entry name" value="3-OXOACYL-[ACYL-CARRIER-PROTEIN] REDUCTASE"/>
    <property type="match status" value="1"/>
</dbReference>
<dbReference type="GO" id="GO:0016616">
    <property type="term" value="F:oxidoreductase activity, acting on the CH-OH group of donors, NAD or NADP as acceptor"/>
    <property type="evidence" value="ECO:0007669"/>
    <property type="project" value="TreeGrafter"/>
</dbReference>
<dbReference type="RefSeq" id="WP_096274053.1">
    <property type="nucleotide sequence ID" value="NZ_CP091855.1"/>
</dbReference>
<dbReference type="InterPro" id="IPR057326">
    <property type="entry name" value="KR_dom"/>
</dbReference>
<proteinExistence type="inferred from homology"/>
<reference evidence="6 7" key="1">
    <citation type="submission" date="2023-10" db="EMBL/GenBank/DDBJ databases">
        <title>Development of a sustainable strategy for remediation of hydrocarbon-contaminated territories based on the waste exchange concept.</title>
        <authorList>
            <person name="Krivoruchko A."/>
        </authorList>
    </citation>
    <scope>NUCLEOTIDE SEQUENCE</scope>
    <source>
        <strain evidence="5 7">IEGM 1266</strain>
        <strain evidence="6">IEGM 1279</strain>
    </source>
</reference>
<sequence length="264" mass="27460">MAENHQPDTGVALITGGARGIGDATARALASAGMTVVIADILDGHSVAESIGPTAMFEYLDVTDANNWQAVLSRTEERAGALTALINNAGILDFGSIETFTSDQFHRILEVNLVGPYLGMHLAADQLRRSGSGVIVNVSSTAGLMGYPNLAGYVASKWGLRGLTKAASLDLSADGIRVCSVHPGPIRTPMTEGLGDELTMNQPIPRYGEADEVARMIRFIVTEATYSTGAEFVVDGGAVTGLAADLDLPEAAPSADGSLTRASR</sequence>
<organism evidence="6 8">
    <name type="scientific">Gordonia amicalis</name>
    <dbReference type="NCBI Taxonomy" id="89053"/>
    <lineage>
        <taxon>Bacteria</taxon>
        <taxon>Bacillati</taxon>
        <taxon>Actinomycetota</taxon>
        <taxon>Actinomycetes</taxon>
        <taxon>Mycobacteriales</taxon>
        <taxon>Gordoniaceae</taxon>
        <taxon>Gordonia</taxon>
    </lineage>
</organism>
<evidence type="ECO:0000313" key="6">
    <source>
        <dbReference type="EMBL" id="MDV6312379.1"/>
    </source>
</evidence>
<comment type="similarity">
    <text evidence="1 3">Belongs to the short-chain dehydrogenases/reductases (SDR) family.</text>
</comment>
<evidence type="ECO:0000256" key="3">
    <source>
        <dbReference type="RuleBase" id="RU000363"/>
    </source>
</evidence>
<evidence type="ECO:0000256" key="2">
    <source>
        <dbReference type="ARBA" id="ARBA00023002"/>
    </source>
</evidence>
<evidence type="ECO:0000313" key="5">
    <source>
        <dbReference type="EMBL" id="MDV6307335.1"/>
    </source>
</evidence>
<keyword evidence="2" id="KW-0560">Oxidoreductase</keyword>
<evidence type="ECO:0000313" key="8">
    <source>
        <dbReference type="Proteomes" id="UP001185922"/>
    </source>
</evidence>
<comment type="caution">
    <text evidence="6">The sequence shown here is derived from an EMBL/GenBank/DDBJ whole genome shotgun (WGS) entry which is preliminary data.</text>
</comment>
<dbReference type="InterPro" id="IPR020904">
    <property type="entry name" value="Sc_DH/Rdtase_CS"/>
</dbReference>
<dbReference type="PRINTS" id="PR00081">
    <property type="entry name" value="GDHRDH"/>
</dbReference>
<dbReference type="PANTHER" id="PTHR42760">
    <property type="entry name" value="SHORT-CHAIN DEHYDROGENASES/REDUCTASES FAMILY MEMBER"/>
    <property type="match status" value="1"/>
</dbReference>
<feature type="domain" description="Ketoreductase" evidence="4">
    <location>
        <begin position="10"/>
        <end position="179"/>
    </location>
</feature>
<name>A0AAE4U0U6_9ACTN</name>
<evidence type="ECO:0000256" key="1">
    <source>
        <dbReference type="ARBA" id="ARBA00006484"/>
    </source>
</evidence>
<protein>
    <submittedName>
        <fullName evidence="6">SDR family oxidoreductase</fullName>
    </submittedName>
</protein>
<dbReference type="SUPFAM" id="SSF51735">
    <property type="entry name" value="NAD(P)-binding Rossmann-fold domains"/>
    <property type="match status" value="1"/>
</dbReference>
<dbReference type="Proteomes" id="UP001185779">
    <property type="component" value="Unassembled WGS sequence"/>
</dbReference>
<dbReference type="InterPro" id="IPR002347">
    <property type="entry name" value="SDR_fam"/>
</dbReference>
<dbReference type="EMBL" id="JAWLKI010000007">
    <property type="protein sequence ID" value="MDV6307335.1"/>
    <property type="molecule type" value="Genomic_DNA"/>
</dbReference>
<dbReference type="EMBL" id="JAWLKH010000009">
    <property type="protein sequence ID" value="MDV6312379.1"/>
    <property type="molecule type" value="Genomic_DNA"/>
</dbReference>
<dbReference type="FunFam" id="3.40.50.720:FF:000084">
    <property type="entry name" value="Short-chain dehydrogenase reductase"/>
    <property type="match status" value="1"/>
</dbReference>
<dbReference type="Pfam" id="PF00106">
    <property type="entry name" value="adh_short"/>
    <property type="match status" value="1"/>
</dbReference>
<dbReference type="PROSITE" id="PS00061">
    <property type="entry name" value="ADH_SHORT"/>
    <property type="match status" value="1"/>
</dbReference>
<dbReference type="AlphaFoldDB" id="A0AAE4U0U6"/>
<dbReference type="SMART" id="SM00822">
    <property type="entry name" value="PKS_KR"/>
    <property type="match status" value="1"/>
</dbReference>
<gene>
    <name evidence="5" type="ORF">R3P94_08320</name>
    <name evidence="6" type="ORF">R3Q15_10880</name>
</gene>
<keyword evidence="7" id="KW-1185">Reference proteome</keyword>
<dbReference type="PRINTS" id="PR00080">
    <property type="entry name" value="SDRFAMILY"/>
</dbReference>